<accession>A0A1Y1YT84</accession>
<feature type="domain" description="Heterokaryon incompatibility" evidence="1">
    <location>
        <begin position="80"/>
        <end position="239"/>
    </location>
</feature>
<dbReference type="InterPro" id="IPR052895">
    <property type="entry name" value="HetReg/Transcr_Mod"/>
</dbReference>
<dbReference type="STRING" id="1231657.A0A1Y1YT84"/>
<comment type="caution">
    <text evidence="2">The sequence shown here is derived from an EMBL/GenBank/DDBJ whole genome shotgun (WGS) entry which is preliminary data.</text>
</comment>
<protein>
    <submittedName>
        <fullName evidence="2">Heterokaryon incompatibility protein-domain-containing protein</fullName>
    </submittedName>
</protein>
<gene>
    <name evidence="2" type="ORF">BCR34DRAFT_575037</name>
</gene>
<dbReference type="OrthoDB" id="5386682at2759"/>
<reference evidence="2 3" key="1">
    <citation type="submission" date="2016-07" db="EMBL/GenBank/DDBJ databases">
        <title>Pervasive Adenine N6-methylation of Active Genes in Fungi.</title>
        <authorList>
            <consortium name="DOE Joint Genome Institute"/>
            <person name="Mondo S.J."/>
            <person name="Dannebaum R.O."/>
            <person name="Kuo R.C."/>
            <person name="Labutti K."/>
            <person name="Haridas S."/>
            <person name="Kuo A."/>
            <person name="Salamov A."/>
            <person name="Ahrendt S.R."/>
            <person name="Lipzen A."/>
            <person name="Sullivan W."/>
            <person name="Andreopoulos W.B."/>
            <person name="Clum A."/>
            <person name="Lindquist E."/>
            <person name="Daum C."/>
            <person name="Ramamoorthy G.K."/>
            <person name="Gryganskyi A."/>
            <person name="Culley D."/>
            <person name="Magnuson J.K."/>
            <person name="James T.Y."/>
            <person name="O'Malley M.A."/>
            <person name="Stajich J.E."/>
            <person name="Spatafora J.W."/>
            <person name="Visel A."/>
            <person name="Grigoriev I.V."/>
        </authorList>
    </citation>
    <scope>NUCLEOTIDE SEQUENCE [LARGE SCALE GENOMIC DNA]</scope>
    <source>
        <strain evidence="2 3">CBS 115471</strain>
    </source>
</reference>
<dbReference type="PANTHER" id="PTHR24148:SF64">
    <property type="entry name" value="HETEROKARYON INCOMPATIBILITY DOMAIN-CONTAINING PROTEIN"/>
    <property type="match status" value="1"/>
</dbReference>
<dbReference type="Proteomes" id="UP000193144">
    <property type="component" value="Unassembled WGS sequence"/>
</dbReference>
<dbReference type="InterPro" id="IPR010730">
    <property type="entry name" value="HET"/>
</dbReference>
<name>A0A1Y1YT84_9PLEO</name>
<evidence type="ECO:0000313" key="3">
    <source>
        <dbReference type="Proteomes" id="UP000193144"/>
    </source>
</evidence>
<keyword evidence="3" id="KW-1185">Reference proteome</keyword>
<organism evidence="2 3">
    <name type="scientific">Clohesyomyces aquaticus</name>
    <dbReference type="NCBI Taxonomy" id="1231657"/>
    <lineage>
        <taxon>Eukaryota</taxon>
        <taxon>Fungi</taxon>
        <taxon>Dikarya</taxon>
        <taxon>Ascomycota</taxon>
        <taxon>Pezizomycotina</taxon>
        <taxon>Dothideomycetes</taxon>
        <taxon>Pleosporomycetidae</taxon>
        <taxon>Pleosporales</taxon>
        <taxon>Lindgomycetaceae</taxon>
        <taxon>Clohesyomyces</taxon>
    </lineage>
</organism>
<sequence>MPPGQVEKAASSDPPAWWPNPTAPCTQIANPRTPKTKPKYTYLPLPQPNSIRLLLLLPGSGKSPIHCHVAIFSLNEALSFEALSYAWGDINESSTIYCNGSSLTVPRNLQEFLWGIRSPTKRRWLWVDSVCINQEDVKERGHQVKQMAKTYSLAKRVLVWLGPKNYFEYFGGPEEIDLPALADRFLGSFEDHGGDGLPRDYPEIVPAFEDLDKDTHQFWTSLAFLFDHPWWDRLWVVQEAGLGQSVVALFGGLEIDFDLLLGCNYRAYLYSHGILLTEFGIRYNVGVFRLFPNRRCYQSIFYRTWIDDTSEDFLEVLYTVENQLASDPRDHFYALLGHPSAVYQGRSIVTPDYTLSPSRLRHEVATKLLSQTRSLKILSAVRYNGELEFEEASPSWVPSWNARDEYGLGIVQRHYDNHDAAAGSLVSLSLIESDAILRVKGFVFDTVKDLTSVLGRDYFIPITEAIGFQTGNQAELPNRLLELAFILTLDRFYPDRDIMLADFAAIRLKFWEEKQVSFPETSRIVLPEGKEWAELTASRGNAVRFKDRLEYSRNKRMFSTADGMLGIGSRVLKKGDLCCIFFGHNLPIALRPYGSKFKLVGEAYISGVDHGEAMEGFRNGKFKEQIFDIV</sequence>
<evidence type="ECO:0000313" key="2">
    <source>
        <dbReference type="EMBL" id="ORY01169.1"/>
    </source>
</evidence>
<dbReference type="PANTHER" id="PTHR24148">
    <property type="entry name" value="ANKYRIN REPEAT DOMAIN-CONTAINING PROTEIN 39 HOMOLOG-RELATED"/>
    <property type="match status" value="1"/>
</dbReference>
<proteinExistence type="predicted"/>
<dbReference type="Pfam" id="PF26639">
    <property type="entry name" value="Het-6_barrel"/>
    <property type="match status" value="1"/>
</dbReference>
<dbReference type="AlphaFoldDB" id="A0A1Y1YT84"/>
<dbReference type="EMBL" id="MCFA01000173">
    <property type="protein sequence ID" value="ORY01169.1"/>
    <property type="molecule type" value="Genomic_DNA"/>
</dbReference>
<dbReference type="Pfam" id="PF06985">
    <property type="entry name" value="HET"/>
    <property type="match status" value="1"/>
</dbReference>
<evidence type="ECO:0000259" key="1">
    <source>
        <dbReference type="Pfam" id="PF06985"/>
    </source>
</evidence>